<dbReference type="InterPro" id="IPR003961">
    <property type="entry name" value="FN3_dom"/>
</dbReference>
<keyword evidence="5" id="KW-0677">Repeat</keyword>
<dbReference type="SUPFAM" id="SSF49265">
    <property type="entry name" value="Fibronectin type III"/>
    <property type="match status" value="2"/>
</dbReference>
<dbReference type="PROSITE" id="PS50853">
    <property type="entry name" value="FN3"/>
    <property type="match status" value="3"/>
</dbReference>
<feature type="domain" description="Fibronectin type-III" evidence="13">
    <location>
        <begin position="436"/>
        <end position="522"/>
    </location>
</feature>
<evidence type="ECO:0000256" key="12">
    <source>
        <dbReference type="SAM" id="SignalP"/>
    </source>
</evidence>
<keyword evidence="7 11" id="KW-0472">Membrane</keyword>
<evidence type="ECO:0000256" key="7">
    <source>
        <dbReference type="ARBA" id="ARBA00023136"/>
    </source>
</evidence>
<dbReference type="Gene3D" id="2.60.40.10">
    <property type="entry name" value="Immunoglobulins"/>
    <property type="match status" value="4"/>
</dbReference>
<name>A0A1A7XNL9_9TELE</name>
<evidence type="ECO:0000256" key="8">
    <source>
        <dbReference type="ARBA" id="ARBA00023170"/>
    </source>
</evidence>
<keyword evidence="8" id="KW-0675">Receptor</keyword>
<protein>
    <recommendedName>
        <fullName evidence="13">Fibronectin type-III domain-containing protein</fullName>
    </recommendedName>
</protein>
<dbReference type="PANTHER" id="PTHR48423">
    <property type="entry name" value="INTERLEUKIN-27 RECEPTOR SUBUNIT ALPHA"/>
    <property type="match status" value="1"/>
</dbReference>
<gene>
    <name evidence="14" type="primary">CABZ01063534.1</name>
</gene>
<evidence type="ECO:0000256" key="2">
    <source>
        <dbReference type="ARBA" id="ARBA00008921"/>
    </source>
</evidence>
<dbReference type="PANTHER" id="PTHR48423:SF1">
    <property type="entry name" value="INTERLEUKIN-27 RECEPTOR SUBUNIT ALPHA"/>
    <property type="match status" value="1"/>
</dbReference>
<evidence type="ECO:0000256" key="1">
    <source>
        <dbReference type="ARBA" id="ARBA00004479"/>
    </source>
</evidence>
<evidence type="ECO:0000256" key="5">
    <source>
        <dbReference type="ARBA" id="ARBA00022737"/>
    </source>
</evidence>
<evidence type="ECO:0000256" key="3">
    <source>
        <dbReference type="ARBA" id="ARBA00022692"/>
    </source>
</evidence>
<evidence type="ECO:0000256" key="4">
    <source>
        <dbReference type="ARBA" id="ARBA00022729"/>
    </source>
</evidence>
<dbReference type="GO" id="GO:0005886">
    <property type="term" value="C:plasma membrane"/>
    <property type="evidence" value="ECO:0007669"/>
    <property type="project" value="UniProtKB-ARBA"/>
</dbReference>
<keyword evidence="9" id="KW-0325">Glycoprotein</keyword>
<dbReference type="InterPro" id="IPR052672">
    <property type="entry name" value="Type1_Cytokine_Rcpt_Type2"/>
</dbReference>
<evidence type="ECO:0000259" key="13">
    <source>
        <dbReference type="PROSITE" id="PS50853"/>
    </source>
</evidence>
<feature type="region of interest" description="Disordered" evidence="10">
    <location>
        <begin position="612"/>
        <end position="634"/>
    </location>
</feature>
<feature type="domain" description="Fibronectin type-III" evidence="13">
    <location>
        <begin position="144"/>
        <end position="239"/>
    </location>
</feature>
<dbReference type="SMART" id="SM00060">
    <property type="entry name" value="FN3"/>
    <property type="match status" value="4"/>
</dbReference>
<reference evidence="14" key="1">
    <citation type="submission" date="2016-05" db="EMBL/GenBank/DDBJ databases">
        <authorList>
            <person name="Lavstsen T."/>
            <person name="Jespersen J.S."/>
        </authorList>
    </citation>
    <scope>NUCLEOTIDE SEQUENCE</scope>
    <source>
        <tissue evidence="14">Brain</tissue>
    </source>
</reference>
<dbReference type="InterPro" id="IPR013783">
    <property type="entry name" value="Ig-like_fold"/>
</dbReference>
<feature type="signal peptide" evidence="12">
    <location>
        <begin position="1"/>
        <end position="23"/>
    </location>
</feature>
<keyword evidence="6 11" id="KW-1133">Transmembrane helix</keyword>
<proteinExistence type="inferred from homology"/>
<reference evidence="14" key="2">
    <citation type="submission" date="2016-06" db="EMBL/GenBank/DDBJ databases">
        <title>The genome of a short-lived fish provides insights into sex chromosome evolution and the genetic control of aging.</title>
        <authorList>
            <person name="Reichwald K."/>
            <person name="Felder M."/>
            <person name="Petzold A."/>
            <person name="Koch P."/>
            <person name="Groth M."/>
            <person name="Platzer M."/>
        </authorList>
    </citation>
    <scope>NUCLEOTIDE SEQUENCE</scope>
    <source>
        <tissue evidence="14">Brain</tissue>
    </source>
</reference>
<keyword evidence="4 12" id="KW-0732">Signal</keyword>
<dbReference type="CDD" id="cd00063">
    <property type="entry name" value="FN3"/>
    <property type="match status" value="3"/>
</dbReference>
<dbReference type="AlphaFoldDB" id="A0A1A7XNL9"/>
<keyword evidence="3 11" id="KW-0812">Transmembrane</keyword>
<comment type="subcellular location">
    <subcellularLocation>
        <location evidence="1">Membrane</location>
        <topology evidence="1">Single-pass type I membrane protein</topology>
    </subcellularLocation>
</comment>
<evidence type="ECO:0000256" key="6">
    <source>
        <dbReference type="ARBA" id="ARBA00022989"/>
    </source>
</evidence>
<evidence type="ECO:0000256" key="11">
    <source>
        <dbReference type="SAM" id="Phobius"/>
    </source>
</evidence>
<comment type="similarity">
    <text evidence="2">Belongs to the type I cytokine receptor family. Type 2 subfamily.</text>
</comment>
<feature type="compositionally biased region" description="Polar residues" evidence="10">
    <location>
        <begin position="620"/>
        <end position="634"/>
    </location>
</feature>
<evidence type="ECO:0000256" key="9">
    <source>
        <dbReference type="ARBA" id="ARBA00023180"/>
    </source>
</evidence>
<organism evidence="14">
    <name type="scientific">Iconisemion striatum</name>
    <dbReference type="NCBI Taxonomy" id="60296"/>
    <lineage>
        <taxon>Eukaryota</taxon>
        <taxon>Metazoa</taxon>
        <taxon>Chordata</taxon>
        <taxon>Craniata</taxon>
        <taxon>Vertebrata</taxon>
        <taxon>Euteleostomi</taxon>
        <taxon>Actinopterygii</taxon>
        <taxon>Neopterygii</taxon>
        <taxon>Teleostei</taxon>
        <taxon>Neoteleostei</taxon>
        <taxon>Acanthomorphata</taxon>
        <taxon>Ovalentaria</taxon>
        <taxon>Atherinomorphae</taxon>
        <taxon>Cyprinodontiformes</taxon>
        <taxon>Nothobranchiidae</taxon>
        <taxon>Iconisemion</taxon>
    </lineage>
</organism>
<feature type="domain" description="Fibronectin type-III" evidence="13">
    <location>
        <begin position="337"/>
        <end position="434"/>
    </location>
</feature>
<dbReference type="EMBL" id="HADW01018286">
    <property type="protein sequence ID" value="SBP19686.1"/>
    <property type="molecule type" value="Transcribed_RNA"/>
</dbReference>
<dbReference type="Pfam" id="PF00041">
    <property type="entry name" value="fn3"/>
    <property type="match status" value="1"/>
</dbReference>
<feature type="chain" id="PRO_5008363301" description="Fibronectin type-III domain-containing protein" evidence="12">
    <location>
        <begin position="24"/>
        <end position="734"/>
    </location>
</feature>
<evidence type="ECO:0000256" key="10">
    <source>
        <dbReference type="SAM" id="MobiDB-lite"/>
    </source>
</evidence>
<accession>A0A1A7XNL9</accession>
<sequence>MDFWPFKLHLIIWTLMNFLHLFHFELTVKNSQLKPCEKNKRLCVTDPGDCDLRPPSLQRTLNVSCSYQIITNRDSSVSCDWSPESDLQSEVSLIFSSRYEVSHCRSIFNPAAILNVTVRVKNYRTGMEFWSQPHTIFLSKAFKPPQPAGVSVLGPTEDSLVVSWYSSHDGHCRLRYRPDNAHGWTQAADSLPAHANLYHTYTIRNLLPFKVYRASVACRKTCSIWSDWSSDTNGRTLDREPSRPSVVCYRAEKTVSSRSRLHLKWKAPEPDESGGRILGYQVSIHPNEQIHNLTETTAVLMVEDGNSSATVRAFNTAGFGSAALLQINTRNHITVPSVRNLWVSSFFPGNQTLLVQWAFPSSLSSSPIGHVSVEWHEEKSPSASRWSRVDSAVTSAVIRDVDPEESYLVSVFPVFNQQCGSAQSLAASLQLGALMEAVDLKVVGTNKTTVTVMWAWQRKSDPIRVKGYRVMLRRDSDTQTLPLWPDQRQHTFFNLTPNTEYSLLLLADGAPKSTVTVTTHFDEVPVVATAIPVLLLAVAAIIISILSRTAYKSLFFPPISSPRLSTSGRWLMSPDPKKYSERNILKIRDFEVTDVLGNKSLILLSPKSQISSEDHHEDSSLLSTRGPGNTSNISPDVVFETGPIAEQLSYRHGVVVYTTEESTCDVNCCSSQNGRDTDQRETAEKVQPREFSFLADFLRKAVSETTTGLADSSRLICEMEYLANGCIRPETAES</sequence>
<dbReference type="InterPro" id="IPR036116">
    <property type="entry name" value="FN3_sf"/>
</dbReference>
<evidence type="ECO:0000313" key="14">
    <source>
        <dbReference type="EMBL" id="SBP19686.1"/>
    </source>
</evidence>
<feature type="transmembrane region" description="Helical" evidence="11">
    <location>
        <begin position="526"/>
        <end position="546"/>
    </location>
</feature>